<dbReference type="EMBL" id="AXCV01000137">
    <property type="protein sequence ID" value="KGO31974.1"/>
    <property type="molecule type" value="Genomic_DNA"/>
</dbReference>
<dbReference type="PANTHER" id="PTHR30580">
    <property type="entry name" value="PRIMOSOMAL PROTEIN N"/>
    <property type="match status" value="1"/>
</dbReference>
<dbReference type="CDD" id="cd17925">
    <property type="entry name" value="DEXDc_ComFA"/>
    <property type="match status" value="1"/>
</dbReference>
<dbReference type="InterPro" id="IPR027417">
    <property type="entry name" value="P-loop_NTPase"/>
</dbReference>
<comment type="caution">
    <text evidence="5">The sequence shown here is derived from an EMBL/GenBank/DDBJ whole genome shotgun (WGS) entry which is preliminary data.</text>
</comment>
<dbReference type="PANTHER" id="PTHR30580:SF1">
    <property type="entry name" value="COMF OPERON PROTEIN 1"/>
    <property type="match status" value="1"/>
</dbReference>
<evidence type="ECO:0000313" key="5">
    <source>
        <dbReference type="EMBL" id="KGO31974.1"/>
    </source>
</evidence>
<organism evidence="5 6">
    <name type="scientific">Oenococcus alcoholitolerans</name>
    <dbReference type="NCBI Taxonomy" id="931074"/>
    <lineage>
        <taxon>Bacteria</taxon>
        <taxon>Bacillati</taxon>
        <taxon>Bacillota</taxon>
        <taxon>Bacilli</taxon>
        <taxon>Lactobacillales</taxon>
        <taxon>Lactobacillaceae</taxon>
        <taxon>Oenococcus</taxon>
    </lineage>
</organism>
<keyword evidence="6" id="KW-1185">Reference proteome</keyword>
<dbReference type="SUPFAM" id="SSF52540">
    <property type="entry name" value="P-loop containing nucleoside triphosphate hydrolases"/>
    <property type="match status" value="1"/>
</dbReference>
<dbReference type="PROSITE" id="PS51192">
    <property type="entry name" value="HELICASE_ATP_BIND_1"/>
    <property type="match status" value="1"/>
</dbReference>
<evidence type="ECO:0000256" key="2">
    <source>
        <dbReference type="ARBA" id="ARBA00022840"/>
    </source>
</evidence>
<dbReference type="InterPro" id="IPR014001">
    <property type="entry name" value="Helicase_ATP-bd"/>
</dbReference>
<evidence type="ECO:0000256" key="1">
    <source>
        <dbReference type="ARBA" id="ARBA00022741"/>
    </source>
</evidence>
<dbReference type="Pfam" id="PF04851">
    <property type="entry name" value="ResIII"/>
    <property type="match status" value="1"/>
</dbReference>
<protein>
    <recommendedName>
        <fullName evidence="4">Helicase ATP-binding domain-containing protein</fullName>
    </recommendedName>
</protein>
<name>A0ABR4XR61_9LACO</name>
<accession>A0ABR4XR61</accession>
<evidence type="ECO:0000256" key="3">
    <source>
        <dbReference type="ARBA" id="ARBA00023125"/>
    </source>
</evidence>
<keyword evidence="3" id="KW-0238">DNA-binding</keyword>
<dbReference type="SMART" id="SM00487">
    <property type="entry name" value="DEXDc"/>
    <property type="match status" value="1"/>
</dbReference>
<reference evidence="5 6" key="1">
    <citation type="journal article" date="2014" name="Antonie Van Leeuwenhoek">
        <title>Oenococcus alcoholitolerans sp. nov., a lactic acid bacteria isolated from cachaca and ethanol fermentation processes.</title>
        <authorList>
            <person name="Badotti F."/>
            <person name="Moreira A.P."/>
            <person name="Tonon L.A."/>
            <person name="de Lucena B.T."/>
            <person name="Gomes Fde C."/>
            <person name="Kruger R."/>
            <person name="Thompson C.C."/>
            <person name="de Morais M.A.Jr."/>
            <person name="Rosa C.A."/>
            <person name="Thompson F.L."/>
        </authorList>
    </citation>
    <scope>NUCLEOTIDE SEQUENCE [LARGE SCALE GENOMIC DNA]</scope>
    <source>
        <strain evidence="5 6">UFRJ-M7.2.18</strain>
    </source>
</reference>
<dbReference type="Proteomes" id="UP000030023">
    <property type="component" value="Unassembled WGS sequence"/>
</dbReference>
<gene>
    <name evidence="5" type="ORF">Q757_03810</name>
</gene>
<evidence type="ECO:0000259" key="4">
    <source>
        <dbReference type="PROSITE" id="PS51192"/>
    </source>
</evidence>
<sequence>MDLNLLFGRLISRPSAERPKDSNVKILPSFSKNKRCFRCNANHVFALPNGEYYCLSCLQMGRNISSDRFWTMPAPKDLFLKGAEYMTWTGELTKYQNLVCHDLIDSYKKGEDHLVWAVTGAGKTEMIFPLIDRALKDGKRVAMVSPRIDVILELAPRFSEAFSNLDFMVLYGDSDDDYRLTQFVLATTHQLLKFYDAFDLLIIDEVDSFPFRGDPMLEFACRQSRRKISSTIYLTATPTEQLIKAYNSGRLKTSFLPLRFHKHLLPEIVFRYESGWRQKIKSGKLPSSLKKQLLVFKEIGRRFLLFVPKISDLKPTLRVVSTIFSFDQGTFVHASDTDRKDKVLKMRKGDYQFFDNYYDFRERCDFSRHRFNNIRCR</sequence>
<dbReference type="InterPro" id="IPR006935">
    <property type="entry name" value="Helicase/UvrB_N"/>
</dbReference>
<evidence type="ECO:0000313" key="6">
    <source>
        <dbReference type="Proteomes" id="UP000030023"/>
    </source>
</evidence>
<keyword evidence="2" id="KW-0067">ATP-binding</keyword>
<dbReference type="Gene3D" id="3.40.50.300">
    <property type="entry name" value="P-loop containing nucleotide triphosphate hydrolases"/>
    <property type="match status" value="1"/>
</dbReference>
<keyword evidence="1" id="KW-0547">Nucleotide-binding</keyword>
<feature type="domain" description="Helicase ATP-binding" evidence="4">
    <location>
        <begin position="104"/>
        <end position="256"/>
    </location>
</feature>
<proteinExistence type="predicted"/>